<feature type="region of interest" description="Disordered" evidence="8">
    <location>
        <begin position="1761"/>
        <end position="1790"/>
    </location>
</feature>
<dbReference type="GO" id="GO:0008184">
    <property type="term" value="F:glycogen phosphorylase activity"/>
    <property type="evidence" value="ECO:0007669"/>
    <property type="project" value="InterPro"/>
</dbReference>
<dbReference type="InterPro" id="IPR000811">
    <property type="entry name" value="Glyco_trans_35"/>
</dbReference>
<comment type="caution">
    <text evidence="9">The sequence shown here is derived from an EMBL/GenBank/DDBJ whole genome shotgun (WGS) entry which is preliminary data.</text>
</comment>
<feature type="compositionally biased region" description="Basic and acidic residues" evidence="8">
    <location>
        <begin position="910"/>
        <end position="925"/>
    </location>
</feature>
<dbReference type="GO" id="GO:0005980">
    <property type="term" value="P:glycogen catabolic process"/>
    <property type="evidence" value="ECO:0007669"/>
    <property type="project" value="TreeGrafter"/>
</dbReference>
<dbReference type="GO" id="GO:0005737">
    <property type="term" value="C:cytoplasm"/>
    <property type="evidence" value="ECO:0007669"/>
    <property type="project" value="TreeGrafter"/>
</dbReference>
<feature type="compositionally biased region" description="Low complexity" evidence="8">
    <location>
        <begin position="1781"/>
        <end position="1790"/>
    </location>
</feature>
<evidence type="ECO:0000256" key="2">
    <source>
        <dbReference type="ARBA" id="ARBA00006047"/>
    </source>
</evidence>
<comment type="similarity">
    <text evidence="2 7">Belongs to the glycogen phosphorylase family.</text>
</comment>
<gene>
    <name evidence="9" type="ORF">PGLA2088_LOCUS4542</name>
</gene>
<name>A0A813I6D4_POLGL</name>
<evidence type="ECO:0000256" key="7">
    <source>
        <dbReference type="RuleBase" id="RU000587"/>
    </source>
</evidence>
<evidence type="ECO:0000256" key="4">
    <source>
        <dbReference type="ARBA" id="ARBA00022679"/>
    </source>
</evidence>
<accession>A0A813I6D4</accession>
<dbReference type="PROSITE" id="PS00102">
    <property type="entry name" value="PHOSPHORYLASE"/>
    <property type="match status" value="2"/>
</dbReference>
<evidence type="ECO:0000313" key="9">
    <source>
        <dbReference type="EMBL" id="CAE8646144.1"/>
    </source>
</evidence>
<evidence type="ECO:0000256" key="1">
    <source>
        <dbReference type="ARBA" id="ARBA00001933"/>
    </source>
</evidence>
<dbReference type="EMBL" id="CAJNNW010004155">
    <property type="protein sequence ID" value="CAE8646144.1"/>
    <property type="molecule type" value="Genomic_DNA"/>
</dbReference>
<keyword evidence="5 7" id="KW-0663">Pyridoxal phosphate</keyword>
<reference evidence="9" key="1">
    <citation type="submission" date="2021-02" db="EMBL/GenBank/DDBJ databases">
        <authorList>
            <person name="Dougan E. K."/>
            <person name="Rhodes N."/>
            <person name="Thang M."/>
            <person name="Chan C."/>
        </authorList>
    </citation>
    <scope>NUCLEOTIDE SEQUENCE</scope>
</reference>
<evidence type="ECO:0000256" key="6">
    <source>
        <dbReference type="ARBA" id="ARBA00023277"/>
    </source>
</evidence>
<evidence type="ECO:0000313" key="10">
    <source>
        <dbReference type="Proteomes" id="UP000626109"/>
    </source>
</evidence>
<dbReference type="PANTHER" id="PTHR11468:SF3">
    <property type="entry name" value="GLYCOGEN PHOSPHORYLASE, LIVER FORM"/>
    <property type="match status" value="1"/>
</dbReference>
<dbReference type="NCBIfam" id="TIGR02093">
    <property type="entry name" value="P_ylase"/>
    <property type="match status" value="2"/>
</dbReference>
<dbReference type="CDD" id="cd04300">
    <property type="entry name" value="GT35_Glycogen_Phosphorylase"/>
    <property type="match status" value="2"/>
</dbReference>
<evidence type="ECO:0000256" key="3">
    <source>
        <dbReference type="ARBA" id="ARBA00022676"/>
    </source>
</evidence>
<protein>
    <recommendedName>
        <fullName evidence="7">Alpha-1,4 glucan phosphorylase</fullName>
        <ecNumber evidence="7">2.4.1.1</ecNumber>
    </recommendedName>
</protein>
<comment type="function">
    <text evidence="7">Allosteric enzyme that catalyzes the rate-limiting step in glycogen catabolism, the phosphorolytic cleavage of glycogen to produce glucose-1-phosphate, and plays a central role in maintaining cellular and organismal glucose homeostasis.</text>
</comment>
<dbReference type="EC" id="2.4.1.1" evidence="7"/>
<feature type="region of interest" description="Disordered" evidence="8">
    <location>
        <begin position="906"/>
        <end position="925"/>
    </location>
</feature>
<keyword evidence="3 7" id="KW-0328">Glycosyltransferase</keyword>
<dbReference type="Proteomes" id="UP000626109">
    <property type="component" value="Unassembled WGS sequence"/>
</dbReference>
<proteinExistence type="inferred from homology"/>
<comment type="catalytic activity">
    <reaction evidence="7">
        <text>[(1-&gt;4)-alpha-D-glucosyl](n) + phosphate = [(1-&gt;4)-alpha-D-glucosyl](n-1) + alpha-D-glucose 1-phosphate</text>
        <dbReference type="Rhea" id="RHEA:41732"/>
        <dbReference type="Rhea" id="RHEA-COMP:9584"/>
        <dbReference type="Rhea" id="RHEA-COMP:9586"/>
        <dbReference type="ChEBI" id="CHEBI:15444"/>
        <dbReference type="ChEBI" id="CHEBI:43474"/>
        <dbReference type="ChEBI" id="CHEBI:58601"/>
        <dbReference type="EC" id="2.4.1.1"/>
    </reaction>
</comment>
<evidence type="ECO:0000256" key="5">
    <source>
        <dbReference type="ARBA" id="ARBA00022898"/>
    </source>
</evidence>
<dbReference type="FunFam" id="3.40.50.2000:FF:000149">
    <property type="entry name" value="Glycogen phosphorylase, muscle form"/>
    <property type="match status" value="2"/>
</dbReference>
<comment type="cofactor">
    <cofactor evidence="1 7">
        <name>pyridoxal 5'-phosphate</name>
        <dbReference type="ChEBI" id="CHEBI:597326"/>
    </cofactor>
</comment>
<dbReference type="InterPro" id="IPR035090">
    <property type="entry name" value="Pyridoxal_P_attach_site"/>
</dbReference>
<dbReference type="PANTHER" id="PTHR11468">
    <property type="entry name" value="GLYCOGEN PHOSPHORYLASE"/>
    <property type="match status" value="1"/>
</dbReference>
<dbReference type="Gene3D" id="3.40.50.2000">
    <property type="entry name" value="Glycogen Phosphorylase B"/>
    <property type="match status" value="4"/>
</dbReference>
<dbReference type="SUPFAM" id="SSF53756">
    <property type="entry name" value="UDP-Glycosyltransferase/glycogen phosphorylase"/>
    <property type="match status" value="2"/>
</dbReference>
<organism evidence="9 10">
    <name type="scientific">Polarella glacialis</name>
    <name type="common">Dinoflagellate</name>
    <dbReference type="NCBI Taxonomy" id="89957"/>
    <lineage>
        <taxon>Eukaryota</taxon>
        <taxon>Sar</taxon>
        <taxon>Alveolata</taxon>
        <taxon>Dinophyceae</taxon>
        <taxon>Suessiales</taxon>
        <taxon>Suessiaceae</taxon>
        <taxon>Polarella</taxon>
    </lineage>
</organism>
<keyword evidence="6 7" id="KW-0119">Carbohydrate metabolism</keyword>
<dbReference type="GO" id="GO:0030170">
    <property type="term" value="F:pyridoxal phosphate binding"/>
    <property type="evidence" value="ECO:0007669"/>
    <property type="project" value="InterPro"/>
</dbReference>
<evidence type="ECO:0000256" key="8">
    <source>
        <dbReference type="SAM" id="MobiDB-lite"/>
    </source>
</evidence>
<sequence length="1790" mass="203836">MENYRSNDVDSVQRDIVAHAEYTLACTRFNLSEADAYRAASLAVRDRLLESFNDTSAYYLEQDVKRGYYLSAEYLMGRAFQNALVNLDLEPSFKDALMGLGFEMEDLFAHDVDPGLGNGGLGRLAACFLDSMATLSLPVWGYGIRYTYGIFKQHIVDGKQVERPDYWLASTYPWEIPRADITYPVRFGGRVEDYADEAGAWRQRWVGGEIVQAMAYDNPIPGFDTFNTNNLRLWRSCPAEEFDFDAFNDSKYSEAVEQRRRAEDLSAVLYPNDDKWEGKVLRLKQQYFFVSASLQDLLREFLRKPNRQWSELPDKVAVQMNDTHPTLSVLEMMRLLVDVQKLNWDQAWDLTKRTCNYTNHTVMPEALEKWPVEMLEEQLPRHLQIVGEINLRFVKELIKMYGDVPKVQRLSIFQEEPFKAIRMGNLAVLGSTKVNGVAAIHTEIVKKETFAEFYQYFCDIGQKDKFVNMTNGVTPRRWIHVANRPLSDIYSKYLGSQKWLTNMELLKELLKKKEDPALHKEWAAMKMQAKQHLATWLKEHMGLEVDVNSLFDMQFKRIHEYKRQLMNAFYLIHRYSQIKRASPQERSKFQKRTCLIGGKAAPAYVNAKTIIKLINNIGQVIKNDPDVSPYLTVAFVPNYSVSVAEAICPASDISQHISTAGTEASGTSNMKFVMNGGLIIGTMDGANIEIREEGGNDTMFIFGCLEDEVEGIKKKAEGGHYPIDARMQEVFKTIRAGAFSLGDAQVTSDFSGLIDKLSDTTKAGTWEGDKYLLCYDFPSYLDAQERVDATYADQKTWIKLCIQASVSMAKFSTDRTISEYAEVIWGVKPAPRPAPQEKQPPTVAVEASWGKFHLPLHFGLQLPGNTDNQAELQMGVNLSASMAGASVWDPSRANFEMHRKSSFSLFSDQAPRERPKPAGGAKKDGQHDKLWELMENYRSNDVDSVQRDIVAHAEYTLACTRFNLSDADAYRAASLAVRDRLLESFNDTSAYYLEQDVKRGYYLSAEYLMGRAFQNALVNLDLEPSFKDALMGLGFEMEDLFAHDVDPGLGNGGLGRLAACFLDSMATLSLPVWGYGIRYTYGIFRQHIVDGKQVERPDYWLASTYPWEIPRADITYPVRFGGRVEDYADEAGAWRQRWVGGEIVQAMAYDNPIPGFDTFNTNNLRLWRSCPAEEFDFDAFNDSKYSEAVEQRRRAEDLSAVLYPNDDKWEGKVLRLKQQYFFVSASLQDLLREFLRKPNRQWSELPDKVAVQMNDTHPTLSVLEMMRLLVDVQKLNWDQAWDLTKRTCNYTNHTVMPEALEKWPVEMLEEQLPRHLQIVGEINLRFVKELIKMYGDVPKVQRLSIFQEEPFKAIRMGNLAVLGSTKVNGVAAIHTEIVKKETFAEFYQYFCDIGQKDMFVNMTNGVTPRRWIHVANRPLSDIYSKYLGSQKWLTNMELLKELRKKTEDPALHKEWAAMKMQAKQHLATWLKEHMGLEVDVNSLFDMQFKRIHEYKRQLMNAFYLIHRYSQIKRASPQERSKFQKRTCLIGGKAAPAYVNAKTIIKLINNIGQVIKNDPDVSPYLTVAFVPNYSVSVAEAICPASDISQHISTAGTEASGTSNMKFVMNGGLIIGTMDGANIEIREEGGNDTMFIFGCLEDEVESIKKKAEGGHYPIDARMQEVFKTIRAGAFSLGDAQVTSDFSGLIDKLSDTTKAGTWEGDKYLLCYDFPSYLDAQERVDATYADQKTWIKLCIQASVSMAKFSTDRTISDYAEVIWGVKPAPRPAPQEKQTPNAEKPKATAPQPKKKA</sequence>
<dbReference type="InterPro" id="IPR011833">
    <property type="entry name" value="Glycg_phsphrylas"/>
</dbReference>
<dbReference type="Pfam" id="PF00343">
    <property type="entry name" value="Phosphorylase"/>
    <property type="match status" value="2"/>
</dbReference>
<keyword evidence="4 7" id="KW-0808">Transferase</keyword>